<dbReference type="RefSeq" id="WP_012785358.1">
    <property type="nucleotide sequence ID" value="NC_013131.1"/>
</dbReference>
<organism evidence="1 2">
    <name type="scientific">Catenulispora acidiphila (strain DSM 44928 / JCM 14897 / NBRC 102108 / NRRL B-24433 / ID139908)</name>
    <dbReference type="NCBI Taxonomy" id="479433"/>
    <lineage>
        <taxon>Bacteria</taxon>
        <taxon>Bacillati</taxon>
        <taxon>Actinomycetota</taxon>
        <taxon>Actinomycetes</taxon>
        <taxon>Catenulisporales</taxon>
        <taxon>Catenulisporaceae</taxon>
        <taxon>Catenulispora</taxon>
    </lineage>
</organism>
<dbReference type="HOGENOM" id="CLU_067079_1_0_11"/>
<reference evidence="1 2" key="1">
    <citation type="journal article" date="2009" name="Stand. Genomic Sci.">
        <title>Complete genome sequence of Catenulispora acidiphila type strain (ID 139908).</title>
        <authorList>
            <person name="Copeland A."/>
            <person name="Lapidus A."/>
            <person name="Glavina Del Rio T."/>
            <person name="Nolan M."/>
            <person name="Lucas S."/>
            <person name="Chen F."/>
            <person name="Tice H."/>
            <person name="Cheng J.F."/>
            <person name="Bruce D."/>
            <person name="Goodwin L."/>
            <person name="Pitluck S."/>
            <person name="Mikhailova N."/>
            <person name="Pati A."/>
            <person name="Ivanova N."/>
            <person name="Mavromatis K."/>
            <person name="Chen A."/>
            <person name="Palaniappan K."/>
            <person name="Chain P."/>
            <person name="Land M."/>
            <person name="Hauser L."/>
            <person name="Chang Y.J."/>
            <person name="Jeffries C.D."/>
            <person name="Chertkov O."/>
            <person name="Brettin T."/>
            <person name="Detter J.C."/>
            <person name="Han C."/>
            <person name="Ali Z."/>
            <person name="Tindall B.J."/>
            <person name="Goker M."/>
            <person name="Bristow J."/>
            <person name="Eisen J.A."/>
            <person name="Markowitz V."/>
            <person name="Hugenholtz P."/>
            <person name="Kyrpides N.C."/>
            <person name="Klenk H.P."/>
        </authorList>
    </citation>
    <scope>NUCLEOTIDE SEQUENCE [LARGE SCALE GENOMIC DNA]</scope>
    <source>
        <strain evidence="2">DSM 44928 / JCM 14897 / NBRC 102108 / NRRL B-24433 / ID139908</strain>
    </source>
</reference>
<proteinExistence type="predicted"/>
<dbReference type="SUPFAM" id="SSF53335">
    <property type="entry name" value="S-adenosyl-L-methionine-dependent methyltransferases"/>
    <property type="match status" value="1"/>
</dbReference>
<dbReference type="InterPro" id="IPR006764">
    <property type="entry name" value="SAM_dep_MeTrfase_SAV2177_type"/>
</dbReference>
<dbReference type="STRING" id="479433.Caci_1138"/>
<accession>C7Q5W7</accession>
<dbReference type="eggNOG" id="COG4106">
    <property type="taxonomic scope" value="Bacteria"/>
</dbReference>
<dbReference type="InParanoid" id="C7Q5W7"/>
<dbReference type="InterPro" id="IPR029063">
    <property type="entry name" value="SAM-dependent_MTases_sf"/>
</dbReference>
<dbReference type="Proteomes" id="UP000000851">
    <property type="component" value="Chromosome"/>
</dbReference>
<dbReference type="CDD" id="cd02440">
    <property type="entry name" value="AdoMet_MTases"/>
    <property type="match status" value="1"/>
</dbReference>
<dbReference type="KEGG" id="cai:Caci_1138"/>
<name>C7Q5W7_CATAD</name>
<dbReference type="EMBL" id="CP001700">
    <property type="protein sequence ID" value="ACU70064.1"/>
    <property type="molecule type" value="Genomic_DNA"/>
</dbReference>
<gene>
    <name evidence="1" type="ordered locus">Caci_1138</name>
</gene>
<dbReference type="Pfam" id="PF04672">
    <property type="entry name" value="Methyltransf_19"/>
    <property type="match status" value="1"/>
</dbReference>
<dbReference type="OrthoDB" id="4134439at2"/>
<evidence type="ECO:0000313" key="1">
    <source>
        <dbReference type="EMBL" id="ACU70064.1"/>
    </source>
</evidence>
<evidence type="ECO:0000313" key="2">
    <source>
        <dbReference type="Proteomes" id="UP000000851"/>
    </source>
</evidence>
<dbReference type="AlphaFoldDB" id="C7Q5W7"/>
<sequence>MSEAGWTSPEVDTEVATPARMYDYYLGGKDNFPADREAAEKVLKNMPKVRAFARANRAFLGRAVRSMAAENISQFLDVGIGLPGPGGTVASALAARPDAHVVGVDNDPIVLAHARARPVNAGGGAATIVAGDLRDPAAILADPQVRAMLDFERPIGVMLIAVLHFVSDDEKPYDIVKTLMDAVAPGSYLALTHVTGDFDQERLAVSAQAYEKSTAKLTVRSAKETAAFFDGMDLLDPGVVLLPRWRPDGPVPADADDIWMYGALGRKG</sequence>
<dbReference type="Gene3D" id="3.40.50.150">
    <property type="entry name" value="Vaccinia Virus protein VP39"/>
    <property type="match status" value="1"/>
</dbReference>
<keyword evidence="2" id="KW-1185">Reference proteome</keyword>
<protein>
    <recommendedName>
        <fullName evidence="3">Methyltransferase type 12</fullName>
    </recommendedName>
</protein>
<evidence type="ECO:0008006" key="3">
    <source>
        <dbReference type="Google" id="ProtNLM"/>
    </source>
</evidence>
<dbReference type="PIRSF" id="PIRSF017393">
    <property type="entry name" value="MTase_SAV2177"/>
    <property type="match status" value="1"/>
</dbReference>